<dbReference type="OrthoDB" id="5959880at2"/>
<comment type="caution">
    <text evidence="3">The sequence shown here is derived from an EMBL/GenBank/DDBJ whole genome shotgun (WGS) entry which is preliminary data.</text>
</comment>
<protein>
    <submittedName>
        <fullName evidence="3">Uncharacterized protein</fullName>
    </submittedName>
</protein>
<keyword evidence="2" id="KW-0472">Membrane</keyword>
<reference evidence="3 4" key="1">
    <citation type="journal article" date="2015" name="Stand. Genomic Sci.">
        <title>Genomic Encyclopedia of Bacterial and Archaeal Type Strains, Phase III: the genomes of soil and plant-associated and newly described type strains.</title>
        <authorList>
            <person name="Whitman W.B."/>
            <person name="Woyke T."/>
            <person name="Klenk H.P."/>
            <person name="Zhou Y."/>
            <person name="Lilburn T.G."/>
            <person name="Beck B.J."/>
            <person name="De Vos P."/>
            <person name="Vandamme P."/>
            <person name="Eisen J.A."/>
            <person name="Garrity G."/>
            <person name="Hugenholtz P."/>
            <person name="Kyrpides N.C."/>
        </authorList>
    </citation>
    <scope>NUCLEOTIDE SEQUENCE [LARGE SCALE GENOMIC DNA]</scope>
    <source>
        <strain evidence="3 4">A3</strain>
    </source>
</reference>
<dbReference type="Proteomes" id="UP000294862">
    <property type="component" value="Unassembled WGS sequence"/>
</dbReference>
<gene>
    <name evidence="3" type="ORF">EV148_107186</name>
</gene>
<feature type="region of interest" description="Disordered" evidence="1">
    <location>
        <begin position="142"/>
        <end position="176"/>
    </location>
</feature>
<evidence type="ECO:0000313" key="4">
    <source>
        <dbReference type="Proteomes" id="UP000294862"/>
    </source>
</evidence>
<feature type="transmembrane region" description="Helical" evidence="2">
    <location>
        <begin position="43"/>
        <end position="66"/>
    </location>
</feature>
<name>A0A4R2I6S6_9GAMM</name>
<accession>A0A4R2I6S6</accession>
<dbReference type="AlphaFoldDB" id="A0A4R2I6S6"/>
<proteinExistence type="predicted"/>
<dbReference type="EMBL" id="SLWQ01000007">
    <property type="protein sequence ID" value="TCO38898.1"/>
    <property type="molecule type" value="Genomic_DNA"/>
</dbReference>
<evidence type="ECO:0000256" key="2">
    <source>
        <dbReference type="SAM" id="Phobius"/>
    </source>
</evidence>
<evidence type="ECO:0000313" key="3">
    <source>
        <dbReference type="EMBL" id="TCO38898.1"/>
    </source>
</evidence>
<sequence length="242" mass="26769">MLPRADRRPPTLHEPARLRFAGDGLPWQRSLRWELRPRRDRRLLLLGGLIAFVVTLVEIVGFGLGMRPYRHAHRAPQVITVNLVEPPWEMPPPPPEPEPPIVARPSRIAISPPEVKVKAPPPRPEESSDAMRARIGEGGAVAMPQLFNPDGSIRLGGSATPTLPQAPKTEREAARQAWEKIAERGNPLHCKKTRFSQAFAPDQSLGDKVAGKYLKWVGLADPQAIRHRAEQRAESGGCEPAD</sequence>
<evidence type="ECO:0000256" key="1">
    <source>
        <dbReference type="SAM" id="MobiDB-lite"/>
    </source>
</evidence>
<keyword evidence="4" id="KW-1185">Reference proteome</keyword>
<organism evidence="3 4">
    <name type="scientific">Dokdonella fugitiva</name>
    <dbReference type="NCBI Taxonomy" id="328517"/>
    <lineage>
        <taxon>Bacteria</taxon>
        <taxon>Pseudomonadati</taxon>
        <taxon>Pseudomonadota</taxon>
        <taxon>Gammaproteobacteria</taxon>
        <taxon>Lysobacterales</taxon>
        <taxon>Rhodanobacteraceae</taxon>
        <taxon>Dokdonella</taxon>
    </lineage>
</organism>
<dbReference type="RefSeq" id="WP_158287468.1">
    <property type="nucleotide sequence ID" value="NZ_JACGXM010000006.1"/>
</dbReference>
<keyword evidence="2" id="KW-0812">Transmembrane</keyword>
<keyword evidence="2" id="KW-1133">Transmembrane helix</keyword>